<gene>
    <name evidence="2" type="ORF">TSOC_005102</name>
</gene>
<dbReference type="EMBL" id="PGGS01000133">
    <property type="protein sequence ID" value="PNH08366.1"/>
    <property type="molecule type" value="Genomic_DNA"/>
</dbReference>
<dbReference type="OrthoDB" id="186626at2759"/>
<name>A0A2J8A748_9CHLO</name>
<protein>
    <submittedName>
        <fullName evidence="2">Uncharacterized protein</fullName>
    </submittedName>
</protein>
<dbReference type="AlphaFoldDB" id="A0A2J8A748"/>
<dbReference type="Pfam" id="PF04989">
    <property type="entry name" value="RMNT_CmcI"/>
    <property type="match status" value="1"/>
</dbReference>
<comment type="caution">
    <text evidence="2">The sequence shown here is derived from an EMBL/GenBank/DDBJ whole genome shotgun (WGS) entry which is preliminary data.</text>
</comment>
<keyword evidence="1" id="KW-0732">Signal</keyword>
<dbReference type="InterPro" id="IPR007072">
    <property type="entry name" value="RNMT_CmcI"/>
</dbReference>
<evidence type="ECO:0000313" key="2">
    <source>
        <dbReference type="EMBL" id="PNH08366.1"/>
    </source>
</evidence>
<keyword evidence="3" id="KW-1185">Reference proteome</keyword>
<reference evidence="2 3" key="1">
    <citation type="journal article" date="2017" name="Mol. Biol. Evol.">
        <title>The 4-celled Tetrabaena socialis nuclear genome reveals the essential components for genetic control of cell number at the origin of multicellularity in the volvocine lineage.</title>
        <authorList>
            <person name="Featherston J."/>
            <person name="Arakaki Y."/>
            <person name="Hanschen E.R."/>
            <person name="Ferris P.J."/>
            <person name="Michod R.E."/>
            <person name="Olson B.J.S.C."/>
            <person name="Nozaki H."/>
            <person name="Durand P.M."/>
        </authorList>
    </citation>
    <scope>NUCLEOTIDE SEQUENCE [LARGE SCALE GENOMIC DNA]</scope>
    <source>
        <strain evidence="2 3">NIES-571</strain>
    </source>
</reference>
<dbReference type="GO" id="GO:0008610">
    <property type="term" value="P:lipid biosynthetic process"/>
    <property type="evidence" value="ECO:0007669"/>
    <property type="project" value="InterPro"/>
</dbReference>
<evidence type="ECO:0000313" key="3">
    <source>
        <dbReference type="Proteomes" id="UP000236333"/>
    </source>
</evidence>
<proteinExistence type="predicted"/>
<feature type="chain" id="PRO_5014425612" evidence="1">
    <location>
        <begin position="21"/>
        <end position="208"/>
    </location>
</feature>
<dbReference type="Proteomes" id="UP000236333">
    <property type="component" value="Unassembled WGS sequence"/>
</dbReference>
<sequence>MSLRGGAIVVLLFLGAPAWAQQLHEPGHVAGGAHGRAGALLMQVEAHLLAIGTMQAAIEKTMAEIKAMVAPSAAVAAVAAQPAGNPQVWPLDPTSSFVSAVDIVHMNNGRSIREYPEVFAECKLFHKLPPQPADRLASFPCAQYVTNGSYMIVQDTKLDRLFNKAGPRKAARDFLAGNSNFVIDKSKELFLYTQHSDGYLLRVRPEAV</sequence>
<dbReference type="GO" id="GO:0008168">
    <property type="term" value="F:methyltransferase activity"/>
    <property type="evidence" value="ECO:0007669"/>
    <property type="project" value="InterPro"/>
</dbReference>
<evidence type="ECO:0000256" key="1">
    <source>
        <dbReference type="SAM" id="SignalP"/>
    </source>
</evidence>
<accession>A0A2J8A748</accession>
<feature type="signal peptide" evidence="1">
    <location>
        <begin position="1"/>
        <end position="20"/>
    </location>
</feature>
<organism evidence="2 3">
    <name type="scientific">Tetrabaena socialis</name>
    <dbReference type="NCBI Taxonomy" id="47790"/>
    <lineage>
        <taxon>Eukaryota</taxon>
        <taxon>Viridiplantae</taxon>
        <taxon>Chlorophyta</taxon>
        <taxon>core chlorophytes</taxon>
        <taxon>Chlorophyceae</taxon>
        <taxon>CS clade</taxon>
        <taxon>Chlamydomonadales</taxon>
        <taxon>Tetrabaenaceae</taxon>
        <taxon>Tetrabaena</taxon>
    </lineage>
</organism>